<protein>
    <submittedName>
        <fullName evidence="2">Peroxidasin</fullName>
    </submittedName>
</protein>
<comment type="caution">
    <text evidence="2">The sequence shown here is derived from an EMBL/GenBank/DDBJ whole genome shotgun (WGS) entry which is preliminary data.</text>
</comment>
<keyword evidence="1" id="KW-1133">Transmembrane helix</keyword>
<accession>A0A6G0Z4J5</accession>
<name>A0A6G0Z4J5_APHCR</name>
<reference evidence="2 3" key="1">
    <citation type="submission" date="2019-08" db="EMBL/GenBank/DDBJ databases">
        <title>Whole genome of Aphis craccivora.</title>
        <authorList>
            <person name="Voronova N.V."/>
            <person name="Shulinski R.S."/>
            <person name="Bandarenka Y.V."/>
            <person name="Zhorov D.G."/>
            <person name="Warner D."/>
        </authorList>
    </citation>
    <scope>NUCLEOTIDE SEQUENCE [LARGE SCALE GENOMIC DNA]</scope>
    <source>
        <strain evidence="2">180601</strain>
        <tissue evidence="2">Whole Body</tissue>
    </source>
</reference>
<evidence type="ECO:0000313" key="3">
    <source>
        <dbReference type="Proteomes" id="UP000478052"/>
    </source>
</evidence>
<feature type="transmembrane region" description="Helical" evidence="1">
    <location>
        <begin position="114"/>
        <end position="130"/>
    </location>
</feature>
<keyword evidence="1" id="KW-0472">Membrane</keyword>
<dbReference type="Proteomes" id="UP000478052">
    <property type="component" value="Unassembled WGS sequence"/>
</dbReference>
<feature type="transmembrane region" description="Helical" evidence="1">
    <location>
        <begin position="61"/>
        <end position="80"/>
    </location>
</feature>
<keyword evidence="3" id="KW-1185">Reference proteome</keyword>
<organism evidence="2 3">
    <name type="scientific">Aphis craccivora</name>
    <name type="common">Cowpea aphid</name>
    <dbReference type="NCBI Taxonomy" id="307492"/>
    <lineage>
        <taxon>Eukaryota</taxon>
        <taxon>Metazoa</taxon>
        <taxon>Ecdysozoa</taxon>
        <taxon>Arthropoda</taxon>
        <taxon>Hexapoda</taxon>
        <taxon>Insecta</taxon>
        <taxon>Pterygota</taxon>
        <taxon>Neoptera</taxon>
        <taxon>Paraneoptera</taxon>
        <taxon>Hemiptera</taxon>
        <taxon>Sternorrhyncha</taxon>
        <taxon>Aphidomorpha</taxon>
        <taxon>Aphidoidea</taxon>
        <taxon>Aphididae</taxon>
        <taxon>Aphidini</taxon>
        <taxon>Aphis</taxon>
        <taxon>Aphis</taxon>
    </lineage>
</organism>
<gene>
    <name evidence="2" type="ORF">FWK35_00004194</name>
</gene>
<feature type="transmembrane region" description="Helical" evidence="1">
    <location>
        <begin position="150"/>
        <end position="175"/>
    </location>
</feature>
<sequence>MKISSRKNRVLTTQIALAPAPLGNWHVRLPTAQCAMRSVCTMTRLVYHVVSRRRVDAATAVFRKTMVGPMLLLVLLAFFLPSFPSAAAECPAKCMCFKTTVRCMFLHLDRIPDRISPTTTVLSLSIMYLIKVLRNMSVLNLTFKHSRTIFLSLTLIIVNCLYYSTTLCIAFITYLSNSITHIDFYILAFA</sequence>
<proteinExistence type="predicted"/>
<evidence type="ECO:0000313" key="2">
    <source>
        <dbReference type="EMBL" id="KAF0765589.1"/>
    </source>
</evidence>
<evidence type="ECO:0000256" key="1">
    <source>
        <dbReference type="SAM" id="Phobius"/>
    </source>
</evidence>
<dbReference type="Gene3D" id="3.80.10.10">
    <property type="entry name" value="Ribonuclease Inhibitor"/>
    <property type="match status" value="1"/>
</dbReference>
<dbReference type="InterPro" id="IPR032675">
    <property type="entry name" value="LRR_dom_sf"/>
</dbReference>
<dbReference type="EMBL" id="VUJU01001366">
    <property type="protein sequence ID" value="KAF0765589.1"/>
    <property type="molecule type" value="Genomic_DNA"/>
</dbReference>
<dbReference type="AlphaFoldDB" id="A0A6G0Z4J5"/>
<dbReference type="OrthoDB" id="1574204at2759"/>
<keyword evidence="1" id="KW-0812">Transmembrane</keyword>